<evidence type="ECO:0000256" key="8">
    <source>
        <dbReference type="ARBA" id="ARBA00022777"/>
    </source>
</evidence>
<evidence type="ECO:0000259" key="14">
    <source>
        <dbReference type="PROSITE" id="PS51103"/>
    </source>
</evidence>
<keyword evidence="7 12" id="KW-0812">Transmembrane</keyword>
<dbReference type="EC" id="2.7.1.193" evidence="15"/>
<dbReference type="Gene3D" id="3.30.1360.60">
    <property type="entry name" value="Glucose permease domain IIB"/>
    <property type="match status" value="2"/>
</dbReference>
<comment type="caution">
    <text evidence="11">Lacks conserved residue(s) required for the propagation of feature annotation.</text>
</comment>
<feature type="transmembrane region" description="Helical" evidence="12">
    <location>
        <begin position="187"/>
        <end position="204"/>
    </location>
</feature>
<reference evidence="15 16" key="1">
    <citation type="submission" date="2024-05" db="EMBL/GenBank/DDBJ databases">
        <authorList>
            <person name="Liu Q."/>
            <person name="Xin Y.-H."/>
        </authorList>
    </citation>
    <scope>NUCLEOTIDE SEQUENCE [LARGE SCALE GENOMIC DNA]</scope>
    <source>
        <strain evidence="15 16">CGMCC 1.10181</strain>
    </source>
</reference>
<dbReference type="CDD" id="cd00212">
    <property type="entry name" value="PTS_IIB_glc"/>
    <property type="match status" value="1"/>
</dbReference>
<evidence type="ECO:0000256" key="12">
    <source>
        <dbReference type="SAM" id="Phobius"/>
    </source>
</evidence>
<feature type="transmembrane region" description="Helical" evidence="12">
    <location>
        <begin position="356"/>
        <end position="377"/>
    </location>
</feature>
<feature type="active site" description="Phosphocysteine intermediate; for EIIB activity" evidence="11">
    <location>
        <position position="423"/>
    </location>
</feature>
<comment type="caution">
    <text evidence="15">The sequence shown here is derived from an EMBL/GenBank/DDBJ whole genome shotgun (WGS) entry which is preliminary data.</text>
</comment>
<feature type="transmembrane region" description="Helical" evidence="12">
    <location>
        <begin position="72"/>
        <end position="94"/>
    </location>
</feature>
<comment type="subcellular location">
    <subcellularLocation>
        <location evidence="1">Cell membrane</location>
        <topology evidence="1">Multi-pass membrane protein</topology>
    </subcellularLocation>
</comment>
<keyword evidence="8" id="KW-0418">Kinase</keyword>
<evidence type="ECO:0000256" key="11">
    <source>
        <dbReference type="PROSITE-ProRule" id="PRU00421"/>
    </source>
</evidence>
<evidence type="ECO:0000256" key="7">
    <source>
        <dbReference type="ARBA" id="ARBA00022692"/>
    </source>
</evidence>
<dbReference type="GO" id="GO:0103111">
    <property type="term" value="F:protein-N(pi)-phosphohistidine--N-acetyl-D-glucosamine phosphotransferase activity"/>
    <property type="evidence" value="ECO:0007669"/>
    <property type="project" value="UniProtKB-EC"/>
</dbReference>
<evidence type="ECO:0000256" key="6">
    <source>
        <dbReference type="ARBA" id="ARBA00022683"/>
    </source>
</evidence>
<dbReference type="InterPro" id="IPR001996">
    <property type="entry name" value="PTS_IIB_1"/>
</dbReference>
<dbReference type="NCBIfam" id="TIGR00826">
    <property type="entry name" value="EIIB_glc"/>
    <property type="match status" value="1"/>
</dbReference>
<keyword evidence="9 12" id="KW-1133">Transmembrane helix</keyword>
<keyword evidence="4" id="KW-0762">Sugar transport</keyword>
<feature type="transmembrane region" description="Helical" evidence="12">
    <location>
        <begin position="247"/>
        <end position="268"/>
    </location>
</feature>
<dbReference type="Proteomes" id="UP001419910">
    <property type="component" value="Unassembled WGS sequence"/>
</dbReference>
<evidence type="ECO:0000256" key="5">
    <source>
        <dbReference type="ARBA" id="ARBA00022679"/>
    </source>
</evidence>
<evidence type="ECO:0000259" key="13">
    <source>
        <dbReference type="PROSITE" id="PS51098"/>
    </source>
</evidence>
<evidence type="ECO:0000256" key="3">
    <source>
        <dbReference type="ARBA" id="ARBA00022475"/>
    </source>
</evidence>
<dbReference type="Pfam" id="PF02378">
    <property type="entry name" value="PTS_EIIC"/>
    <property type="match status" value="1"/>
</dbReference>
<gene>
    <name evidence="15" type="primary">nagE</name>
    <name evidence="15" type="ORF">ABC974_13205</name>
</gene>
<evidence type="ECO:0000256" key="4">
    <source>
        <dbReference type="ARBA" id="ARBA00022597"/>
    </source>
</evidence>
<dbReference type="PROSITE" id="PS51098">
    <property type="entry name" value="PTS_EIIB_TYPE_1"/>
    <property type="match status" value="2"/>
</dbReference>
<dbReference type="EMBL" id="JBDIME010000010">
    <property type="protein sequence ID" value="MEN2790591.1"/>
    <property type="molecule type" value="Genomic_DNA"/>
</dbReference>
<feature type="domain" description="PTS EIIB type-1" evidence="13">
    <location>
        <begin position="401"/>
        <end position="483"/>
    </location>
</feature>
<keyword evidence="6" id="KW-0598">Phosphotransferase system</keyword>
<feature type="transmembrane region" description="Helical" evidence="12">
    <location>
        <begin position="41"/>
        <end position="65"/>
    </location>
</feature>
<sequence length="572" mass="59231">MKLSLQALQPLGRALMLPIAVLPIAGLLLRLGQPDLFDIPFVAAAGGAIFDNLGLLFALGIGVGIAKDNGGAAGLAGIVCFLVATRGAMTLFHLPPEMIANLSKDMAALADGAWRAKAIAKLSVPIGIASGLIAGACYNRYGNLKLPDYLAFFGGRRFVPIVSGLAGLVVAAIVGFGFAPITAGMDGLSNGVVHAGVVGLFFYGVLNRLLIVTGLHHVINNVAWFIIGDYHGATGDLNRFFAGDPSAGGFMSGFFPVMMFGLPAACLAMYRSALPERKKAVGGMLFSMALTAFLTGVTEPIEFTFMFLAPLLYFFHTILTGVAMALMAMLGVKLGFGFSAGFLDYVLNFSKATRPWLLLPVGLAYFGIYYGVFRWAIVRFDIKTPGRELEAAGEEVDDASAERGAAFVTALGGAGNLVSIDACTTRLRLVVADQGLVSEARLRALGAKGFIRPTPQGLQVVLGPIADMVATEMRAAAAHAPAAPVAPLMAVPAAVAAVDSGPWLAALGGSANVTAAGAAASRLWLDMVDPARVDEAALTRLGVRMIARPSPGSLQLIVGKEAAAIAAGLQPA</sequence>
<feature type="transmembrane region" description="Helical" evidence="12">
    <location>
        <begin position="12"/>
        <end position="29"/>
    </location>
</feature>
<feature type="domain" description="PTS EIIB type-1" evidence="13">
    <location>
        <begin position="497"/>
        <end position="572"/>
    </location>
</feature>
<dbReference type="Pfam" id="PF00367">
    <property type="entry name" value="PTS_EIIB"/>
    <property type="match status" value="1"/>
</dbReference>
<keyword evidence="3" id="KW-1003">Cell membrane</keyword>
<dbReference type="InterPro" id="IPR050429">
    <property type="entry name" value="PTS_Glucose_EIICBA"/>
</dbReference>
<dbReference type="PANTHER" id="PTHR30009">
    <property type="entry name" value="CYTOCHROME C-TYPE SYNTHESIS PROTEIN AND PTS TRANSMEMBRANE COMPONENT"/>
    <property type="match status" value="1"/>
</dbReference>
<dbReference type="PROSITE" id="PS51103">
    <property type="entry name" value="PTS_EIIC_TYPE_1"/>
    <property type="match status" value="1"/>
</dbReference>
<evidence type="ECO:0000256" key="9">
    <source>
        <dbReference type="ARBA" id="ARBA00022989"/>
    </source>
</evidence>
<keyword evidence="2" id="KW-0813">Transport</keyword>
<feature type="domain" description="PTS EIIC type-1" evidence="14">
    <location>
        <begin position="2"/>
        <end position="389"/>
    </location>
</feature>
<evidence type="ECO:0000256" key="10">
    <source>
        <dbReference type="ARBA" id="ARBA00023136"/>
    </source>
</evidence>
<keyword evidence="16" id="KW-1185">Reference proteome</keyword>
<proteinExistence type="predicted"/>
<dbReference type="RefSeq" id="WP_343888336.1">
    <property type="nucleotide sequence ID" value="NZ_BAAAEH010000008.1"/>
</dbReference>
<dbReference type="InterPro" id="IPR018113">
    <property type="entry name" value="PTrfase_EIIB_Cys"/>
</dbReference>
<dbReference type="PANTHER" id="PTHR30009:SF4">
    <property type="entry name" value="PTS SYSTEM N-ACETYLGLUCOSAMINE-SPECIFIC EIICBA COMPONENT"/>
    <property type="match status" value="1"/>
</dbReference>
<feature type="transmembrane region" description="Helical" evidence="12">
    <location>
        <begin position="280"/>
        <end position="297"/>
    </location>
</feature>
<protein>
    <submittedName>
        <fullName evidence="15">N-acetylglucosamine-specific PTS transporter subunit IIBC</fullName>
        <ecNumber evidence="15">2.7.1.193</ecNumber>
    </submittedName>
</protein>
<dbReference type="InterPro" id="IPR010974">
    <property type="entry name" value="PTS_IIBC_nag"/>
</dbReference>
<organism evidence="15 16">
    <name type="scientific">Sphingomonas oligophenolica</name>
    <dbReference type="NCBI Taxonomy" id="301154"/>
    <lineage>
        <taxon>Bacteria</taxon>
        <taxon>Pseudomonadati</taxon>
        <taxon>Pseudomonadota</taxon>
        <taxon>Alphaproteobacteria</taxon>
        <taxon>Sphingomonadales</taxon>
        <taxon>Sphingomonadaceae</taxon>
        <taxon>Sphingomonas</taxon>
    </lineage>
</organism>
<dbReference type="PROSITE" id="PS01035">
    <property type="entry name" value="PTS_EIIB_TYPE_1_CYS"/>
    <property type="match status" value="1"/>
</dbReference>
<feature type="transmembrane region" description="Helical" evidence="12">
    <location>
        <begin position="158"/>
        <end position="181"/>
    </location>
</feature>
<dbReference type="InterPro" id="IPR036878">
    <property type="entry name" value="Glu_permease_IIB"/>
</dbReference>
<name>A0ABU9Y467_9SPHN</name>
<keyword evidence="5 15" id="KW-0808">Transferase</keyword>
<evidence type="ECO:0000256" key="2">
    <source>
        <dbReference type="ARBA" id="ARBA00022448"/>
    </source>
</evidence>
<evidence type="ECO:0000313" key="16">
    <source>
        <dbReference type="Proteomes" id="UP001419910"/>
    </source>
</evidence>
<dbReference type="NCBIfam" id="TIGR01998">
    <property type="entry name" value="PTS-II-BC-nag"/>
    <property type="match status" value="1"/>
</dbReference>
<evidence type="ECO:0000313" key="15">
    <source>
        <dbReference type="EMBL" id="MEN2790591.1"/>
    </source>
</evidence>
<feature type="transmembrane region" description="Helical" evidence="12">
    <location>
        <begin position="114"/>
        <end position="138"/>
    </location>
</feature>
<keyword evidence="10 12" id="KW-0472">Membrane</keyword>
<dbReference type="InterPro" id="IPR013013">
    <property type="entry name" value="PTS_EIIC_1"/>
</dbReference>
<accession>A0ABU9Y467</accession>
<dbReference type="InterPro" id="IPR003352">
    <property type="entry name" value="PTS_EIIC"/>
</dbReference>
<dbReference type="SUPFAM" id="SSF55604">
    <property type="entry name" value="Glucose permease domain IIB"/>
    <property type="match status" value="2"/>
</dbReference>
<evidence type="ECO:0000256" key="1">
    <source>
        <dbReference type="ARBA" id="ARBA00004651"/>
    </source>
</evidence>